<dbReference type="InterPro" id="IPR050721">
    <property type="entry name" value="Trk_Ktr_HKT_K-transport"/>
</dbReference>
<dbReference type="NCBIfam" id="NF007031">
    <property type="entry name" value="PRK09496.1-2"/>
    <property type="match status" value="1"/>
</dbReference>
<dbReference type="InterPro" id="IPR036721">
    <property type="entry name" value="RCK_C_sf"/>
</dbReference>
<dbReference type="PROSITE" id="PS51201">
    <property type="entry name" value="RCK_N"/>
    <property type="match status" value="2"/>
</dbReference>
<keyword evidence="5" id="KW-0520">NAD</keyword>
<dbReference type="Gene3D" id="3.30.70.1450">
    <property type="entry name" value="Regulator of K+ conductance, C-terminal domain"/>
    <property type="match status" value="2"/>
</dbReference>
<keyword evidence="4" id="KW-0630">Potassium</keyword>
<comment type="caution">
    <text evidence="9">The sequence shown here is derived from an EMBL/GenBank/DDBJ whole genome shotgun (WGS) entry which is preliminary data.</text>
</comment>
<feature type="domain" description="RCK C-terminal" evidence="8">
    <location>
        <begin position="160"/>
        <end position="244"/>
    </location>
</feature>
<dbReference type="SUPFAM" id="SSF116726">
    <property type="entry name" value="TrkA C-terminal domain-like"/>
    <property type="match status" value="2"/>
</dbReference>
<proteinExistence type="predicted"/>
<dbReference type="PANTHER" id="PTHR43833:SF5">
    <property type="entry name" value="TRK SYSTEM POTASSIUM UPTAKE PROTEIN TRKA"/>
    <property type="match status" value="1"/>
</dbReference>
<gene>
    <name evidence="9" type="primary">trkA</name>
    <name evidence="9" type="ORF">H9962_05245</name>
</gene>
<evidence type="ECO:0000256" key="4">
    <source>
        <dbReference type="ARBA" id="ARBA00022958"/>
    </source>
</evidence>
<dbReference type="InterPro" id="IPR006036">
    <property type="entry name" value="K_uptake_TrkA"/>
</dbReference>
<name>A0A9D2HDS7_9BACT</name>
<feature type="domain" description="RCK N-terminal" evidence="7">
    <location>
        <begin position="248"/>
        <end position="365"/>
    </location>
</feature>
<feature type="domain" description="RCK N-terminal" evidence="7">
    <location>
        <begin position="18"/>
        <end position="147"/>
    </location>
</feature>
<dbReference type="InterPro" id="IPR006037">
    <property type="entry name" value="RCK_C"/>
</dbReference>
<accession>A0A9D2HDS7</accession>
<dbReference type="Proteomes" id="UP000824225">
    <property type="component" value="Unassembled WGS sequence"/>
</dbReference>
<evidence type="ECO:0000256" key="5">
    <source>
        <dbReference type="ARBA" id="ARBA00023027"/>
    </source>
</evidence>
<dbReference type="PANTHER" id="PTHR43833">
    <property type="entry name" value="POTASSIUM CHANNEL PROTEIN 2-RELATED-RELATED"/>
    <property type="match status" value="1"/>
</dbReference>
<evidence type="ECO:0000259" key="8">
    <source>
        <dbReference type="PROSITE" id="PS51202"/>
    </source>
</evidence>
<evidence type="ECO:0000313" key="9">
    <source>
        <dbReference type="EMBL" id="HJA08577.1"/>
    </source>
</evidence>
<dbReference type="Gene3D" id="3.40.50.720">
    <property type="entry name" value="NAD(P)-binding Rossmann-like Domain"/>
    <property type="match status" value="2"/>
</dbReference>
<keyword evidence="3" id="KW-0633">Potassium transport</keyword>
<dbReference type="NCBIfam" id="NF007032">
    <property type="entry name" value="PRK09496.1-4"/>
    <property type="match status" value="1"/>
</dbReference>
<dbReference type="EMBL" id="DXAN01000017">
    <property type="protein sequence ID" value="HJA08577.1"/>
    <property type="molecule type" value="Genomic_DNA"/>
</dbReference>
<dbReference type="InterPro" id="IPR036291">
    <property type="entry name" value="NAD(P)-bd_dom_sf"/>
</dbReference>
<organism evidence="9 10">
    <name type="scientific">Candidatus Mailhella merdigallinarum</name>
    <dbReference type="NCBI Taxonomy" id="2838658"/>
    <lineage>
        <taxon>Bacteria</taxon>
        <taxon>Pseudomonadati</taxon>
        <taxon>Thermodesulfobacteriota</taxon>
        <taxon>Desulfovibrionia</taxon>
        <taxon>Desulfovibrionales</taxon>
        <taxon>Desulfovibrionaceae</taxon>
        <taxon>Mailhella</taxon>
    </lineage>
</organism>
<evidence type="ECO:0000256" key="3">
    <source>
        <dbReference type="ARBA" id="ARBA00022538"/>
    </source>
</evidence>
<dbReference type="GO" id="GO:0005886">
    <property type="term" value="C:plasma membrane"/>
    <property type="evidence" value="ECO:0007669"/>
    <property type="project" value="InterPro"/>
</dbReference>
<evidence type="ECO:0000259" key="7">
    <source>
        <dbReference type="PROSITE" id="PS51201"/>
    </source>
</evidence>
<dbReference type="PRINTS" id="PR00335">
    <property type="entry name" value="KUPTAKETRKA"/>
</dbReference>
<sequence>MGTLFSRFFKEPVAPAARVRVVLVGAGEVGFRIAKRLAQDGKEVVVVDLDPERLSEIQDAMDVQTVTGSGSSPSVLQEAGVEGAGYFLAVTDRDEINLVSCMFANALAPAAVKLARIRNPEYARYPGLLGSDGLNIRMMVNPDEEVVRTIDRLLSLPGALDYAQFADGRIRMVEYKVEQAPFVDRPLMRFRELVGDDGIMVACILRKDALIIPDGGEAIHSGDTVYFVYRAEAQRSLLRALGRTRGFFNTACIIGGGNIGMLLARLFEDKGVDVKLIERDATRCEELADILDGTLVLHGDGTDKALLEEENVGKMDVVAAVTGDEETNILSCLLAKSLGVRDTVASVNKAAYLSLMELIGIDHSVSARVAAVNGFLNYIRRGRVVASASVGGEAAEVLEAQLPEGSPLLGKPVRALELPRNVLLLAVLRSSEPKTGVFIPDGGTVLAPLDHVILLGTRPAINKLEPLLAAVGPNLAAADSGISPSQ</sequence>
<reference evidence="9" key="1">
    <citation type="journal article" date="2021" name="PeerJ">
        <title>Extensive microbial diversity within the chicken gut microbiome revealed by metagenomics and culture.</title>
        <authorList>
            <person name="Gilroy R."/>
            <person name="Ravi A."/>
            <person name="Getino M."/>
            <person name="Pursley I."/>
            <person name="Horton D.L."/>
            <person name="Alikhan N.F."/>
            <person name="Baker D."/>
            <person name="Gharbi K."/>
            <person name="Hall N."/>
            <person name="Watson M."/>
            <person name="Adriaenssens E.M."/>
            <person name="Foster-Nyarko E."/>
            <person name="Jarju S."/>
            <person name="Secka A."/>
            <person name="Antonio M."/>
            <person name="Oren A."/>
            <person name="Chaudhuri R.R."/>
            <person name="La Ragione R."/>
            <person name="Hildebrand F."/>
            <person name="Pallen M.J."/>
        </authorList>
    </citation>
    <scope>NUCLEOTIDE SEQUENCE</scope>
    <source>
        <strain evidence="9">CHK186-16707</strain>
    </source>
</reference>
<dbReference type="NCBIfam" id="NF007039">
    <property type="entry name" value="PRK09496.3-2"/>
    <property type="match status" value="1"/>
</dbReference>
<dbReference type="InterPro" id="IPR003148">
    <property type="entry name" value="RCK_N"/>
</dbReference>
<reference evidence="9" key="2">
    <citation type="submission" date="2021-04" db="EMBL/GenBank/DDBJ databases">
        <authorList>
            <person name="Gilroy R."/>
        </authorList>
    </citation>
    <scope>NUCLEOTIDE SEQUENCE</scope>
    <source>
        <strain evidence="9">CHK186-16707</strain>
    </source>
</reference>
<keyword evidence="2" id="KW-0813">Transport</keyword>
<evidence type="ECO:0000256" key="6">
    <source>
        <dbReference type="ARBA" id="ARBA00023065"/>
    </source>
</evidence>
<dbReference type="Pfam" id="PF02254">
    <property type="entry name" value="TrkA_N"/>
    <property type="match status" value="2"/>
</dbReference>
<dbReference type="AlphaFoldDB" id="A0A9D2HDS7"/>
<dbReference type="Pfam" id="PF02080">
    <property type="entry name" value="TrkA_C"/>
    <property type="match status" value="1"/>
</dbReference>
<dbReference type="SUPFAM" id="SSF51735">
    <property type="entry name" value="NAD(P)-binding Rossmann-fold domains"/>
    <property type="match status" value="2"/>
</dbReference>
<protein>
    <recommendedName>
        <fullName evidence="1">Trk system potassium uptake protein TrkA</fullName>
    </recommendedName>
</protein>
<evidence type="ECO:0000256" key="2">
    <source>
        <dbReference type="ARBA" id="ARBA00022448"/>
    </source>
</evidence>
<dbReference type="GO" id="GO:0015079">
    <property type="term" value="F:potassium ion transmembrane transporter activity"/>
    <property type="evidence" value="ECO:0007669"/>
    <property type="project" value="InterPro"/>
</dbReference>
<evidence type="ECO:0000256" key="1">
    <source>
        <dbReference type="ARBA" id="ARBA00017378"/>
    </source>
</evidence>
<evidence type="ECO:0000313" key="10">
    <source>
        <dbReference type="Proteomes" id="UP000824225"/>
    </source>
</evidence>
<keyword evidence="6" id="KW-0406">Ion transport</keyword>
<dbReference type="PROSITE" id="PS51202">
    <property type="entry name" value="RCK_C"/>
    <property type="match status" value="2"/>
</dbReference>
<feature type="domain" description="RCK C-terminal" evidence="8">
    <location>
        <begin position="385"/>
        <end position="470"/>
    </location>
</feature>